<dbReference type="InterPro" id="IPR008271">
    <property type="entry name" value="Ser/Thr_kinase_AS"/>
</dbReference>
<dbReference type="Proteomes" id="UP000689195">
    <property type="component" value="Unassembled WGS sequence"/>
</dbReference>
<dbReference type="Pfam" id="PF00069">
    <property type="entry name" value="Pkinase"/>
    <property type="match status" value="1"/>
</dbReference>
<organism evidence="2 3">
    <name type="scientific">Paramecium pentaurelia</name>
    <dbReference type="NCBI Taxonomy" id="43138"/>
    <lineage>
        <taxon>Eukaryota</taxon>
        <taxon>Sar</taxon>
        <taxon>Alveolata</taxon>
        <taxon>Ciliophora</taxon>
        <taxon>Intramacronucleata</taxon>
        <taxon>Oligohymenophorea</taxon>
        <taxon>Peniculida</taxon>
        <taxon>Parameciidae</taxon>
        <taxon>Paramecium</taxon>
    </lineage>
</organism>
<dbReference type="PROSITE" id="PS00108">
    <property type="entry name" value="PROTEIN_KINASE_ST"/>
    <property type="match status" value="1"/>
</dbReference>
<dbReference type="GO" id="GO:0004674">
    <property type="term" value="F:protein serine/threonine kinase activity"/>
    <property type="evidence" value="ECO:0007669"/>
    <property type="project" value="TreeGrafter"/>
</dbReference>
<evidence type="ECO:0000259" key="1">
    <source>
        <dbReference type="PROSITE" id="PS50011"/>
    </source>
</evidence>
<protein>
    <recommendedName>
        <fullName evidence="1">Protein kinase domain-containing protein</fullName>
    </recommendedName>
</protein>
<dbReference type="OrthoDB" id="283458at2759"/>
<dbReference type="GO" id="GO:0044773">
    <property type="term" value="P:mitotic DNA damage checkpoint signaling"/>
    <property type="evidence" value="ECO:0007669"/>
    <property type="project" value="TreeGrafter"/>
</dbReference>
<proteinExistence type="predicted"/>
<feature type="domain" description="Protein kinase" evidence="1">
    <location>
        <begin position="1"/>
        <end position="266"/>
    </location>
</feature>
<dbReference type="PROSITE" id="PS50011">
    <property type="entry name" value="PROTEIN_KINASE_DOM"/>
    <property type="match status" value="1"/>
</dbReference>
<dbReference type="GO" id="GO:0005634">
    <property type="term" value="C:nucleus"/>
    <property type="evidence" value="ECO:0007669"/>
    <property type="project" value="TreeGrafter"/>
</dbReference>
<dbReference type="SMART" id="SM00220">
    <property type="entry name" value="S_TKc"/>
    <property type="match status" value="1"/>
</dbReference>
<evidence type="ECO:0000313" key="2">
    <source>
        <dbReference type="EMBL" id="CAD8158979.1"/>
    </source>
</evidence>
<comment type="caution">
    <text evidence="2">The sequence shown here is derived from an EMBL/GenBank/DDBJ whole genome shotgun (WGS) entry which is preliminary data.</text>
</comment>
<name>A0A8S1U6K5_9CILI</name>
<dbReference type="GO" id="GO:0005524">
    <property type="term" value="F:ATP binding"/>
    <property type="evidence" value="ECO:0007669"/>
    <property type="project" value="InterPro"/>
</dbReference>
<dbReference type="FunFam" id="1.10.510.10:FF:000810">
    <property type="entry name" value="Uncharacterized protein"/>
    <property type="match status" value="1"/>
</dbReference>
<sequence>MKQEKNIIVFTQQDFQSNFLVNPNPPLGSGHDAKVYLAMHKRTGEIPSQQSPVNEIKILKLIDHPGIVQLKGHAQDFTCALLEYMPHDTFLRILKKGPFHISLAKTLACHLIHILATLHNHQVAHCDIKPENILIAANYQIKLCDFGFARITQQLSRPPGGTPGYTAPEIYKGNNLDLFKCDIFALGVVIFIIVMGFPPFQSNDPTLRDQWWNMILTKQYDIFWKKCEQYKQQKYPQEFKDMIMQMLDPDPDKRISIDQLIQHSFLQNGASHEQIVQEVQKRVKK</sequence>
<accession>A0A8S1U6K5</accession>
<keyword evidence="3" id="KW-1185">Reference proteome</keyword>
<gene>
    <name evidence="2" type="ORF">PPENT_87.1.T0320254</name>
</gene>
<dbReference type="InterPro" id="IPR000719">
    <property type="entry name" value="Prot_kinase_dom"/>
</dbReference>
<dbReference type="AlphaFoldDB" id="A0A8S1U6K5"/>
<dbReference type="EMBL" id="CAJJDO010000032">
    <property type="protein sequence ID" value="CAD8158979.1"/>
    <property type="molecule type" value="Genomic_DNA"/>
</dbReference>
<reference evidence="2" key="1">
    <citation type="submission" date="2021-01" db="EMBL/GenBank/DDBJ databases">
        <authorList>
            <consortium name="Genoscope - CEA"/>
            <person name="William W."/>
        </authorList>
    </citation>
    <scope>NUCLEOTIDE SEQUENCE</scope>
</reference>
<dbReference type="PANTHER" id="PTHR44167">
    <property type="entry name" value="OVARIAN-SPECIFIC SERINE/THREONINE-PROTEIN KINASE LOK-RELATED"/>
    <property type="match status" value="1"/>
</dbReference>
<evidence type="ECO:0000313" key="3">
    <source>
        <dbReference type="Proteomes" id="UP000689195"/>
    </source>
</evidence>
<dbReference type="PANTHER" id="PTHR44167:SF30">
    <property type="entry name" value="PHOSPHORYLASE KINASE"/>
    <property type="match status" value="1"/>
</dbReference>